<proteinExistence type="predicted"/>
<feature type="compositionally biased region" description="Gly residues" evidence="1">
    <location>
        <begin position="66"/>
        <end position="86"/>
    </location>
</feature>
<feature type="region of interest" description="Disordered" evidence="1">
    <location>
        <begin position="1"/>
        <end position="20"/>
    </location>
</feature>
<accession>A0A1X1WAM0</accession>
<keyword evidence="2" id="KW-0812">Transmembrane</keyword>
<evidence type="ECO:0008006" key="5">
    <source>
        <dbReference type="Google" id="ProtNLM"/>
    </source>
</evidence>
<reference evidence="3 4" key="1">
    <citation type="submission" date="2016-01" db="EMBL/GenBank/DDBJ databases">
        <title>The new phylogeny of the genus Mycobacterium.</title>
        <authorList>
            <person name="Tarcisio F."/>
            <person name="Conor M."/>
            <person name="Antonella G."/>
            <person name="Elisabetta G."/>
            <person name="Giulia F.S."/>
            <person name="Sara T."/>
            <person name="Anna F."/>
            <person name="Clotilde B."/>
            <person name="Roberto B."/>
            <person name="Veronica D.S."/>
            <person name="Fabio R."/>
            <person name="Monica P."/>
            <person name="Olivier J."/>
            <person name="Enrico T."/>
            <person name="Nicola S."/>
        </authorList>
    </citation>
    <scope>NUCLEOTIDE SEQUENCE [LARGE SCALE GENOMIC DNA]</scope>
    <source>
        <strain evidence="3 4">DSM 45541</strain>
    </source>
</reference>
<feature type="region of interest" description="Disordered" evidence="1">
    <location>
        <begin position="54"/>
        <end position="92"/>
    </location>
</feature>
<evidence type="ECO:0000313" key="3">
    <source>
        <dbReference type="EMBL" id="ORV83655.1"/>
    </source>
</evidence>
<dbReference type="AlphaFoldDB" id="A0A1X1WAM0"/>
<gene>
    <name evidence="3" type="ORF">AWC12_25070</name>
</gene>
<evidence type="ECO:0000256" key="2">
    <source>
        <dbReference type="SAM" id="Phobius"/>
    </source>
</evidence>
<evidence type="ECO:0000313" key="4">
    <source>
        <dbReference type="Proteomes" id="UP000193622"/>
    </source>
</evidence>
<feature type="transmembrane region" description="Helical" evidence="2">
    <location>
        <begin position="28"/>
        <end position="48"/>
    </location>
</feature>
<organism evidence="3 4">
    <name type="scientific">Mycolicibacterium iranicum</name>
    <name type="common">Mycobacterium iranicum</name>
    <dbReference type="NCBI Taxonomy" id="912594"/>
    <lineage>
        <taxon>Bacteria</taxon>
        <taxon>Bacillati</taxon>
        <taxon>Actinomycetota</taxon>
        <taxon>Actinomycetes</taxon>
        <taxon>Mycobacteriales</taxon>
        <taxon>Mycobacteriaceae</taxon>
        <taxon>Mycolicibacterium</taxon>
    </lineage>
</organism>
<comment type="caution">
    <text evidence="3">The sequence shown here is derived from an EMBL/GenBank/DDBJ whole genome shotgun (WGS) entry which is preliminary data.</text>
</comment>
<keyword evidence="2" id="KW-1133">Transmembrane helix</keyword>
<keyword evidence="2" id="KW-0472">Membrane</keyword>
<name>A0A1X1WAM0_MYCIR</name>
<protein>
    <recommendedName>
        <fullName evidence="5">DUF5666 domain-containing protein</fullName>
    </recommendedName>
</protein>
<dbReference type="Proteomes" id="UP000193622">
    <property type="component" value="Unassembled WGS sequence"/>
</dbReference>
<sequence>MTTEHDPTDTVWGTPQTAPKPWGLRQTLMAVGIAAAIAGLGGAAVYAATGNTSSQFMGPPPHPPGSDGGPQPGAFGPGGARHGGQHGPPVHGQVVVADGAGGFVTMMSQSGIITATTPDSITVRSEDGFTQTWSTSTGQGSRFDVDDSVMVQGEQSGAAVTPTVTEVLDPVRTPLSAAPGGL</sequence>
<dbReference type="RefSeq" id="WP_085177674.1">
    <property type="nucleotide sequence ID" value="NZ_LQPC01000050.1"/>
</dbReference>
<dbReference type="EMBL" id="LQPC01000050">
    <property type="protein sequence ID" value="ORV83655.1"/>
    <property type="molecule type" value="Genomic_DNA"/>
</dbReference>
<evidence type="ECO:0000256" key="1">
    <source>
        <dbReference type="SAM" id="MobiDB-lite"/>
    </source>
</evidence>